<keyword evidence="3" id="KW-1185">Reference proteome</keyword>
<gene>
    <name evidence="2" type="ORF">QYE76_003883</name>
</gene>
<dbReference type="Proteomes" id="UP001231189">
    <property type="component" value="Unassembled WGS sequence"/>
</dbReference>
<evidence type="ECO:0000256" key="1">
    <source>
        <dbReference type="SAM" id="MobiDB-lite"/>
    </source>
</evidence>
<feature type="region of interest" description="Disordered" evidence="1">
    <location>
        <begin position="1"/>
        <end position="39"/>
    </location>
</feature>
<proteinExistence type="predicted"/>
<name>A0AAD8W1P4_LOLMU</name>
<comment type="caution">
    <text evidence="2">The sequence shown here is derived from an EMBL/GenBank/DDBJ whole genome shotgun (WGS) entry which is preliminary data.</text>
</comment>
<evidence type="ECO:0000313" key="2">
    <source>
        <dbReference type="EMBL" id="KAK1629568.1"/>
    </source>
</evidence>
<protein>
    <submittedName>
        <fullName evidence="2">Uncharacterized protein</fullName>
    </submittedName>
</protein>
<feature type="compositionally biased region" description="Polar residues" evidence="1">
    <location>
        <begin position="28"/>
        <end position="39"/>
    </location>
</feature>
<accession>A0AAD8W1P4</accession>
<dbReference type="EMBL" id="JAUUTY010000005">
    <property type="protein sequence ID" value="KAK1629568.1"/>
    <property type="molecule type" value="Genomic_DNA"/>
</dbReference>
<feature type="compositionally biased region" description="Basic and acidic residues" evidence="1">
    <location>
        <begin position="9"/>
        <end position="22"/>
    </location>
</feature>
<dbReference type="AlphaFoldDB" id="A0AAD8W1P4"/>
<evidence type="ECO:0000313" key="3">
    <source>
        <dbReference type="Proteomes" id="UP001231189"/>
    </source>
</evidence>
<reference evidence="2" key="1">
    <citation type="submission" date="2023-07" db="EMBL/GenBank/DDBJ databases">
        <title>A chromosome-level genome assembly of Lolium multiflorum.</title>
        <authorList>
            <person name="Chen Y."/>
            <person name="Copetti D."/>
            <person name="Kolliker R."/>
            <person name="Studer B."/>
        </authorList>
    </citation>
    <scope>NUCLEOTIDE SEQUENCE</scope>
    <source>
        <strain evidence="2">02402/16</strain>
        <tissue evidence="2">Leaf</tissue>
    </source>
</reference>
<sequence>MAKGHSQRKRDAVLAKKKKEETEAMAAQTSTDPSPSAKYQRSMLAGASGVFVPATSKLETAPLPAKSEHDRRNYERFLKFLFKYAVITSYTVYVSYDLMLEHNDVHLIVSVCNSNTSPEDWLLPAARQFLCDKHIGDEDGRNKKTCIRFSKSFPESVYWLKDSVKYHELVEPVTVFGGEMDVLAPTAHGRVLLVSCMALVSENHSNGTSYNGDFTIEDIVMIKHKRSLSEIMWILKHPAKAEDTDEATVKDLHKAAEIFMPLYQNSHGVDPVYFRRYKHDLEGATKELVKQEWFIRKFLCYHPAIMTSAARRSFELSLYSTREVCEEAGKMFDAMVKRMVKPSPAWKLVRNERIPYMDGIRARRNYLVHGWKQGHKKVVHLNELELYVANSHGGFLPGLIRTMLEQEIMLTQFGSAWSCLDPYHKTEPCCTASASQDETVT</sequence>
<organism evidence="2 3">
    <name type="scientific">Lolium multiflorum</name>
    <name type="common">Italian ryegrass</name>
    <name type="synonym">Lolium perenne subsp. multiflorum</name>
    <dbReference type="NCBI Taxonomy" id="4521"/>
    <lineage>
        <taxon>Eukaryota</taxon>
        <taxon>Viridiplantae</taxon>
        <taxon>Streptophyta</taxon>
        <taxon>Embryophyta</taxon>
        <taxon>Tracheophyta</taxon>
        <taxon>Spermatophyta</taxon>
        <taxon>Magnoliopsida</taxon>
        <taxon>Liliopsida</taxon>
        <taxon>Poales</taxon>
        <taxon>Poaceae</taxon>
        <taxon>BOP clade</taxon>
        <taxon>Pooideae</taxon>
        <taxon>Poodae</taxon>
        <taxon>Poeae</taxon>
        <taxon>Poeae Chloroplast Group 2 (Poeae type)</taxon>
        <taxon>Loliodinae</taxon>
        <taxon>Loliinae</taxon>
        <taxon>Lolium</taxon>
    </lineage>
</organism>